<evidence type="ECO:0008006" key="4">
    <source>
        <dbReference type="Google" id="ProtNLM"/>
    </source>
</evidence>
<protein>
    <recommendedName>
        <fullName evidence="4">Transposase</fullName>
    </recommendedName>
</protein>
<evidence type="ECO:0000313" key="3">
    <source>
        <dbReference type="Proteomes" id="UP000838160"/>
    </source>
</evidence>
<name>A0ABM8ZKN6_9VIBR</name>
<evidence type="ECO:0000256" key="1">
    <source>
        <dbReference type="SAM" id="Coils"/>
    </source>
</evidence>
<keyword evidence="1" id="KW-0175">Coiled coil</keyword>
<sequence>MIERGLNVWIKKIKMENLALKQELHNLYQTHQLENQLKESKQRISSNQEKFQCRDDIFSSSLKGSYMLQTVRNIMVVMP</sequence>
<comment type="caution">
    <text evidence="2">The sequence shown here is derived from an EMBL/GenBank/DDBJ whole genome shotgun (WGS) entry which is preliminary data.</text>
</comment>
<feature type="coiled-coil region" evidence="1">
    <location>
        <begin position="10"/>
        <end position="50"/>
    </location>
</feature>
<gene>
    <name evidence="2" type="ORF">VHP8226_02833</name>
</gene>
<proteinExistence type="predicted"/>
<reference evidence="2" key="1">
    <citation type="submission" date="2021-12" db="EMBL/GenBank/DDBJ databases">
        <authorList>
            <person name="Rodrigo-Torres L."/>
            <person name="Arahal R. D."/>
            <person name="Lucena T."/>
        </authorList>
    </citation>
    <scope>NUCLEOTIDE SEQUENCE</scope>
    <source>
        <strain evidence="2">CECT 8226</strain>
    </source>
</reference>
<organism evidence="2 3">
    <name type="scientific">Vibrio hippocampi</name>
    <dbReference type="NCBI Taxonomy" id="654686"/>
    <lineage>
        <taxon>Bacteria</taxon>
        <taxon>Pseudomonadati</taxon>
        <taxon>Pseudomonadota</taxon>
        <taxon>Gammaproteobacteria</taxon>
        <taxon>Vibrionales</taxon>
        <taxon>Vibrionaceae</taxon>
        <taxon>Vibrio</taxon>
    </lineage>
</organism>
<dbReference type="EMBL" id="CAKLCM010000003">
    <property type="protein sequence ID" value="CAH0528806.1"/>
    <property type="molecule type" value="Genomic_DNA"/>
</dbReference>
<keyword evidence="3" id="KW-1185">Reference proteome</keyword>
<evidence type="ECO:0000313" key="2">
    <source>
        <dbReference type="EMBL" id="CAH0528806.1"/>
    </source>
</evidence>
<accession>A0ABM8ZKN6</accession>
<dbReference type="Proteomes" id="UP000838160">
    <property type="component" value="Unassembled WGS sequence"/>
</dbReference>